<name>A0A953I1Z4_SYMTR</name>
<dbReference type="NCBIfam" id="NF003739">
    <property type="entry name" value="PRK05335.1"/>
    <property type="match status" value="1"/>
</dbReference>
<evidence type="ECO:0000256" key="10">
    <source>
        <dbReference type="HAMAP-Rule" id="MF_01037"/>
    </source>
</evidence>
<dbReference type="InterPro" id="IPR004417">
    <property type="entry name" value="TrmFO"/>
</dbReference>
<dbReference type="PANTHER" id="PTHR11806:SF2">
    <property type="entry name" value="METHYLENETETRAHYDROFOLATE--TRNA-(URACIL-5-)-METHYLTRANSFERASE TRMFO"/>
    <property type="match status" value="1"/>
</dbReference>
<keyword evidence="9 10" id="KW-0520">NAD</keyword>
<dbReference type="GO" id="GO:0047151">
    <property type="term" value="F:tRNA (uracil(54)-C5)-methyltransferase activity, 5,10-methylenetetrahydrofolate-dependent"/>
    <property type="evidence" value="ECO:0007669"/>
    <property type="project" value="UniProtKB-UniRule"/>
</dbReference>
<comment type="similarity">
    <text evidence="10">Belongs to the MnmG family. TrmFO subfamily.</text>
</comment>
<feature type="binding site" evidence="10">
    <location>
        <begin position="10"/>
        <end position="15"/>
    </location>
    <ligand>
        <name>FAD</name>
        <dbReference type="ChEBI" id="CHEBI:57692"/>
    </ligand>
</feature>
<dbReference type="PANTHER" id="PTHR11806">
    <property type="entry name" value="GLUCOSE INHIBITED DIVISION PROTEIN A"/>
    <property type="match status" value="1"/>
</dbReference>
<dbReference type="Proteomes" id="UP000732377">
    <property type="component" value="Unassembled WGS sequence"/>
</dbReference>
<evidence type="ECO:0000256" key="9">
    <source>
        <dbReference type="ARBA" id="ARBA00023027"/>
    </source>
</evidence>
<evidence type="ECO:0000256" key="3">
    <source>
        <dbReference type="ARBA" id="ARBA00022603"/>
    </source>
</evidence>
<comment type="caution">
    <text evidence="12">The sequence shown here is derived from an EMBL/GenBank/DDBJ whole genome shotgun (WGS) entry which is preliminary data.</text>
</comment>
<comment type="cofactor">
    <cofactor evidence="1 10">
        <name>FAD</name>
        <dbReference type="ChEBI" id="CHEBI:57692"/>
    </cofactor>
</comment>
<evidence type="ECO:0000256" key="8">
    <source>
        <dbReference type="ARBA" id="ARBA00022857"/>
    </source>
</evidence>
<feature type="domain" description="MnmG N-terminal" evidence="11">
    <location>
        <begin position="6"/>
        <end position="371"/>
    </location>
</feature>
<dbReference type="EMBL" id="PIUK01000025">
    <property type="protein sequence ID" value="MBY6275442.1"/>
    <property type="molecule type" value="Genomic_DNA"/>
</dbReference>
<dbReference type="InterPro" id="IPR040131">
    <property type="entry name" value="MnmG_N"/>
</dbReference>
<dbReference type="NCBIfam" id="TIGR00137">
    <property type="entry name" value="gid_trmFO"/>
    <property type="match status" value="1"/>
</dbReference>
<dbReference type="GO" id="GO:0050660">
    <property type="term" value="F:flavin adenine dinucleotide binding"/>
    <property type="evidence" value="ECO:0007669"/>
    <property type="project" value="UniProtKB-UniRule"/>
</dbReference>
<comment type="catalytic activity">
    <reaction evidence="10">
        <text>uridine(54) in tRNA + (6R)-5,10-methylene-5,6,7,8-tetrahydrofolate + NADPH + H(+) = 5-methyluridine(54) in tRNA + (6S)-5,6,7,8-tetrahydrofolate + NADP(+)</text>
        <dbReference type="Rhea" id="RHEA:62372"/>
        <dbReference type="Rhea" id="RHEA-COMP:10167"/>
        <dbReference type="Rhea" id="RHEA-COMP:10193"/>
        <dbReference type="ChEBI" id="CHEBI:15378"/>
        <dbReference type="ChEBI" id="CHEBI:15636"/>
        <dbReference type="ChEBI" id="CHEBI:57453"/>
        <dbReference type="ChEBI" id="CHEBI:57783"/>
        <dbReference type="ChEBI" id="CHEBI:58349"/>
        <dbReference type="ChEBI" id="CHEBI:65315"/>
        <dbReference type="ChEBI" id="CHEBI:74447"/>
        <dbReference type="EC" id="2.1.1.74"/>
    </reaction>
</comment>
<keyword evidence="5 10" id="KW-0808">Transferase</keyword>
<comment type="catalytic activity">
    <reaction evidence="10">
        <text>uridine(54) in tRNA + (6R)-5,10-methylene-5,6,7,8-tetrahydrofolate + NADH + H(+) = 5-methyluridine(54) in tRNA + (6S)-5,6,7,8-tetrahydrofolate + NAD(+)</text>
        <dbReference type="Rhea" id="RHEA:16873"/>
        <dbReference type="Rhea" id="RHEA-COMP:10167"/>
        <dbReference type="Rhea" id="RHEA-COMP:10193"/>
        <dbReference type="ChEBI" id="CHEBI:15378"/>
        <dbReference type="ChEBI" id="CHEBI:15636"/>
        <dbReference type="ChEBI" id="CHEBI:57453"/>
        <dbReference type="ChEBI" id="CHEBI:57540"/>
        <dbReference type="ChEBI" id="CHEBI:57945"/>
        <dbReference type="ChEBI" id="CHEBI:65315"/>
        <dbReference type="ChEBI" id="CHEBI:74447"/>
        <dbReference type="EC" id="2.1.1.74"/>
    </reaction>
</comment>
<dbReference type="SUPFAM" id="SSF51905">
    <property type="entry name" value="FAD/NAD(P)-binding domain"/>
    <property type="match status" value="1"/>
</dbReference>
<dbReference type="InterPro" id="IPR020595">
    <property type="entry name" value="MnmG-rel_CS"/>
</dbReference>
<keyword evidence="7 10" id="KW-0274">FAD</keyword>
<keyword evidence="8 10" id="KW-0521">NADP</keyword>
<protein>
    <recommendedName>
        <fullName evidence="10">Methylenetetrahydrofolate--tRNA-(uracil-5-)-methyltransferase TrmFO</fullName>
        <ecNumber evidence="10">2.1.1.74</ecNumber>
    </recommendedName>
    <alternativeName>
        <fullName evidence="10">Folate-dependent tRNA (uracil-5-)-methyltransferase</fullName>
    </alternativeName>
    <alternativeName>
        <fullName evidence="10">Folate-dependent tRNA(M-5-U54)-methyltransferase</fullName>
    </alternativeName>
</protein>
<dbReference type="RefSeq" id="WP_273378305.1">
    <property type="nucleotide sequence ID" value="NZ_PIUK01000025.1"/>
</dbReference>
<comment type="function">
    <text evidence="10">Catalyzes the folate-dependent formation of 5-methyl-uridine at position 54 (M-5-U54) in all tRNAs.</text>
</comment>
<dbReference type="HAMAP" id="MF_01037">
    <property type="entry name" value="TrmFO"/>
    <property type="match status" value="1"/>
</dbReference>
<evidence type="ECO:0000256" key="7">
    <source>
        <dbReference type="ARBA" id="ARBA00022827"/>
    </source>
</evidence>
<comment type="subcellular location">
    <subcellularLocation>
        <location evidence="10">Cytoplasm</location>
    </subcellularLocation>
</comment>
<keyword evidence="2 10" id="KW-0963">Cytoplasm</keyword>
<dbReference type="EC" id="2.1.1.74" evidence="10"/>
<dbReference type="InterPro" id="IPR036188">
    <property type="entry name" value="FAD/NAD-bd_sf"/>
</dbReference>
<dbReference type="Pfam" id="PF01134">
    <property type="entry name" value="GIDA"/>
    <property type="match status" value="1"/>
</dbReference>
<dbReference type="AlphaFoldDB" id="A0A953I1Z4"/>
<dbReference type="GO" id="GO:0030488">
    <property type="term" value="P:tRNA methylation"/>
    <property type="evidence" value="ECO:0007669"/>
    <property type="project" value="TreeGrafter"/>
</dbReference>
<evidence type="ECO:0000256" key="6">
    <source>
        <dbReference type="ARBA" id="ARBA00022694"/>
    </source>
</evidence>
<organism evidence="12 13">
    <name type="scientific">Symbiobacterium thermophilum</name>
    <dbReference type="NCBI Taxonomy" id="2734"/>
    <lineage>
        <taxon>Bacteria</taxon>
        <taxon>Bacillati</taxon>
        <taxon>Bacillota</taxon>
        <taxon>Clostridia</taxon>
        <taxon>Eubacteriales</taxon>
        <taxon>Symbiobacteriaceae</taxon>
        <taxon>Symbiobacterium</taxon>
    </lineage>
</organism>
<evidence type="ECO:0000256" key="5">
    <source>
        <dbReference type="ARBA" id="ARBA00022679"/>
    </source>
</evidence>
<evidence type="ECO:0000313" key="13">
    <source>
        <dbReference type="Proteomes" id="UP000732377"/>
    </source>
</evidence>
<evidence type="ECO:0000256" key="1">
    <source>
        <dbReference type="ARBA" id="ARBA00001974"/>
    </source>
</evidence>
<dbReference type="GO" id="GO:0005829">
    <property type="term" value="C:cytosol"/>
    <property type="evidence" value="ECO:0007669"/>
    <property type="project" value="TreeGrafter"/>
</dbReference>
<sequence length="447" mass="48862">MTEPHVTVIGAGLAGSEAAWQAARLGVKVTLYEMRPHVTTAVHRTGLFAELVCSNSLRGAGLENAVGLLKEEMRRLGSLILREALQHAVPAGGALAVSREEFAAGVTAALTSHPNITVVREEVREIPPDGVVVIASGPLTSAPLAEAIRRFTGEESLAFYDAAAPIVNIETVNMDKVFRMSRYGKGEGDDYLNCPLTREEYEAFYEALVTAEKAMPHNPEDAQVCFFEGCLPVEEIARRGPDALRYGPMKPVGLIDPRTGRRPWAVVQLRQDNAAGTLYNMVGFQTSLKWSEQKRVFRMIPGLEEAEFERYGVIHRNTFMKSPRLLYPTGESRQRAGLFFAGQMTGVEGYVESAAGGLVAGINAARRALGLEPVTFPRETAIGSLLHYITHADPEHFQPMNIAFGLMPPLEGPKIRDKRARKRAISERALDVLAAWAPEHLGAPLLD</sequence>
<evidence type="ECO:0000313" key="12">
    <source>
        <dbReference type="EMBL" id="MBY6275442.1"/>
    </source>
</evidence>
<evidence type="ECO:0000259" key="11">
    <source>
        <dbReference type="Pfam" id="PF01134"/>
    </source>
</evidence>
<gene>
    <name evidence="10" type="primary">trmFO</name>
    <name evidence="12" type="ORF">CWE10_04355</name>
</gene>
<dbReference type="GO" id="GO:0002098">
    <property type="term" value="P:tRNA wobble uridine modification"/>
    <property type="evidence" value="ECO:0007669"/>
    <property type="project" value="TreeGrafter"/>
</dbReference>
<keyword evidence="6 10" id="KW-0819">tRNA processing</keyword>
<proteinExistence type="inferred from homology"/>
<dbReference type="InterPro" id="IPR002218">
    <property type="entry name" value="MnmG-rel"/>
</dbReference>
<dbReference type="PROSITE" id="PS01281">
    <property type="entry name" value="GIDA_2"/>
    <property type="match status" value="1"/>
</dbReference>
<dbReference type="Gene3D" id="3.50.50.60">
    <property type="entry name" value="FAD/NAD(P)-binding domain"/>
    <property type="match status" value="2"/>
</dbReference>
<accession>A0A953I1Z4</accession>
<reference evidence="12" key="1">
    <citation type="submission" date="2017-11" db="EMBL/GenBank/DDBJ databases">
        <title>Three new genomes from thermophilic consortium.</title>
        <authorList>
            <person name="Quaggio R."/>
            <person name="Amgarten D."/>
            <person name="Setubal J.C."/>
        </authorList>
    </citation>
    <scope>NUCLEOTIDE SEQUENCE</scope>
    <source>
        <strain evidence="12">ZCTH01-B2</strain>
    </source>
</reference>
<evidence type="ECO:0000256" key="2">
    <source>
        <dbReference type="ARBA" id="ARBA00022490"/>
    </source>
</evidence>
<keyword evidence="3 10" id="KW-0489">Methyltransferase</keyword>
<keyword evidence="4 10" id="KW-0285">Flavoprotein</keyword>
<evidence type="ECO:0000256" key="4">
    <source>
        <dbReference type="ARBA" id="ARBA00022630"/>
    </source>
</evidence>